<dbReference type="FunFam" id="3.30.505.10:FF:000012">
    <property type="entry name" value="Tyrosine-protein phosphatase non-receptor type"/>
    <property type="match status" value="1"/>
</dbReference>
<keyword evidence="6 7" id="KW-0727">SH2 domain</keyword>
<dbReference type="FunFam" id="3.90.190.10:FF:000237">
    <property type="entry name" value="Protein-tyrosine phosphatase SHP-1"/>
    <property type="match status" value="1"/>
</dbReference>
<gene>
    <name evidence="13" type="ORF">JOQ06_007614</name>
</gene>
<dbReference type="SUPFAM" id="SSF55550">
    <property type="entry name" value="SH2 domain"/>
    <property type="match status" value="2"/>
</dbReference>
<organism evidence="13 14">
    <name type="scientific">Pogonophryne albipinna</name>
    <dbReference type="NCBI Taxonomy" id="1090488"/>
    <lineage>
        <taxon>Eukaryota</taxon>
        <taxon>Metazoa</taxon>
        <taxon>Chordata</taxon>
        <taxon>Craniata</taxon>
        <taxon>Vertebrata</taxon>
        <taxon>Euteleostomi</taxon>
        <taxon>Actinopterygii</taxon>
        <taxon>Neopterygii</taxon>
        <taxon>Teleostei</taxon>
        <taxon>Neoteleostei</taxon>
        <taxon>Acanthomorphata</taxon>
        <taxon>Eupercaria</taxon>
        <taxon>Perciformes</taxon>
        <taxon>Notothenioidei</taxon>
        <taxon>Pogonophryne</taxon>
    </lineage>
</organism>
<evidence type="ECO:0000256" key="7">
    <source>
        <dbReference type="PROSITE-ProRule" id="PRU00191"/>
    </source>
</evidence>
<dbReference type="CDD" id="cd14544">
    <property type="entry name" value="PTPc-N11_6"/>
    <property type="match status" value="1"/>
</dbReference>
<dbReference type="GO" id="GO:0030971">
    <property type="term" value="F:receptor tyrosine kinase binding"/>
    <property type="evidence" value="ECO:0007669"/>
    <property type="project" value="TreeGrafter"/>
</dbReference>
<dbReference type="PROSITE" id="PS50056">
    <property type="entry name" value="TYR_PHOSPHATASE_2"/>
    <property type="match status" value="1"/>
</dbReference>
<dbReference type="InterPro" id="IPR003595">
    <property type="entry name" value="Tyr_Pase_cat"/>
</dbReference>
<dbReference type="PRINTS" id="PR00700">
    <property type="entry name" value="PRTYPHPHTASE"/>
</dbReference>
<evidence type="ECO:0000256" key="5">
    <source>
        <dbReference type="ARBA" id="ARBA00022912"/>
    </source>
</evidence>
<sequence length="697" mass="79606">MVWAIPLPRTEEPSTTEWPPATTISSTLINNRVKQHHIIHTQPPQSTTTTTSTPRSRPAPPAAAVSFDGSGSGEPSGDDQTEEEQEEEEEAGSGIPTEASGAEEPVATMRFSGFLHLDQVEGQEIFYTPEMEDPKSELFGETARSIESASYLRLPASALLISTTSLPRSSRRNDEVTHIKIQNQGDYYDLYGGEKFATLAELVQYYTEQQDLLRERNGHVIELKYPLNCKDPTSERWYHGHLSGRDAEKLLTDKGKAGSFLVRESQSKPGDFVLSVLTNEEKHENLDRKTKVTHVMIRYQQDGKYDVGGGERFDTLADLVDHYKKNPMVEKSGIVVHLKQPFNATRINAANIENRVLQQQECKLLYPRKEGQKPENKSKNRYKNILPFDTTRVELREADADCPGSDYINANYIRSVYEDGIHVDEGKVFIATQGCLQNTAVDLWKMLYQENTHVIVMTTKEMERGRNKCVRYWPDLHCTKEFGKILVRNVDERPAQDYILRKLEVTRLDRKEPLRYMWHYQYLSWPDHGVPNEPGGVLWFLEEVNRTQSTIPDTGPIVVHCSAGIGRTGTIIVVDILIDIINRQGLDCDIDIPKTIQRVRQQRSGMVQTEAQYKFIYMAVQQYIETAQKRLEEEQRNKLKEREYSNIKYPQMTNSRSKSNMTSSRSSSVMTNDDASSVYENINFKSPQTSFSSNTRR</sequence>
<dbReference type="Pfam" id="PF00102">
    <property type="entry name" value="Y_phosphatase"/>
    <property type="match status" value="1"/>
</dbReference>
<keyword evidence="8" id="KW-0175">Coiled coil</keyword>
<dbReference type="CDD" id="cd09931">
    <property type="entry name" value="SH2_C-SH2_SHP_like"/>
    <property type="match status" value="1"/>
</dbReference>
<dbReference type="InterPro" id="IPR016130">
    <property type="entry name" value="Tyr_Pase_AS"/>
</dbReference>
<evidence type="ECO:0000256" key="6">
    <source>
        <dbReference type="ARBA" id="ARBA00022999"/>
    </source>
</evidence>
<evidence type="ECO:0000256" key="2">
    <source>
        <dbReference type="ARBA" id="ARBA00013064"/>
    </source>
</evidence>
<dbReference type="PANTHER" id="PTHR46559:SF7">
    <property type="entry name" value="PROTEIN-TYROSINE-PHOSPHATASE"/>
    <property type="match status" value="1"/>
</dbReference>
<dbReference type="SMART" id="SM00194">
    <property type="entry name" value="PTPc"/>
    <property type="match status" value="1"/>
</dbReference>
<protein>
    <recommendedName>
        <fullName evidence="2">protein-tyrosine-phosphatase</fullName>
        <ecNumber evidence="2">3.1.3.48</ecNumber>
    </recommendedName>
</protein>
<dbReference type="Gene3D" id="3.30.505.10">
    <property type="entry name" value="SH2 domain"/>
    <property type="match status" value="2"/>
</dbReference>
<feature type="domain" description="Tyrosine specific protein phosphatases" evidence="12">
    <location>
        <begin position="538"/>
        <end position="614"/>
    </location>
</feature>
<feature type="region of interest" description="Disordered" evidence="9">
    <location>
        <begin position="649"/>
        <end position="674"/>
    </location>
</feature>
<feature type="region of interest" description="Disordered" evidence="9">
    <location>
        <begin position="37"/>
        <end position="101"/>
    </location>
</feature>
<dbReference type="PROSITE" id="PS50055">
    <property type="entry name" value="TYR_PHOSPHATASE_PTP"/>
    <property type="match status" value="1"/>
</dbReference>
<dbReference type="EC" id="3.1.3.48" evidence="2"/>
<dbReference type="GO" id="GO:0005737">
    <property type="term" value="C:cytoplasm"/>
    <property type="evidence" value="ECO:0007669"/>
    <property type="project" value="UniProtKB-SubCell"/>
</dbReference>
<comment type="subcellular location">
    <subcellularLocation>
        <location evidence="1">Cytoplasm</location>
    </subcellularLocation>
</comment>
<dbReference type="InterPro" id="IPR029021">
    <property type="entry name" value="Prot-tyrosine_phosphatase-like"/>
</dbReference>
<reference evidence="13" key="1">
    <citation type="submission" date="2022-11" db="EMBL/GenBank/DDBJ databases">
        <title>Chromosome-level genome of Pogonophryne albipinna.</title>
        <authorList>
            <person name="Jo E."/>
        </authorList>
    </citation>
    <scope>NUCLEOTIDE SEQUENCE</scope>
    <source>
        <strain evidence="13">SGF0006</strain>
        <tissue evidence="13">Muscle</tissue>
    </source>
</reference>
<dbReference type="SMART" id="SM00252">
    <property type="entry name" value="SH2"/>
    <property type="match status" value="1"/>
</dbReference>
<dbReference type="SUPFAM" id="SSF52799">
    <property type="entry name" value="(Phosphotyrosine protein) phosphatases II"/>
    <property type="match status" value="1"/>
</dbReference>
<feature type="compositionally biased region" description="Low complexity" evidence="9">
    <location>
        <begin position="41"/>
        <end position="75"/>
    </location>
</feature>
<feature type="compositionally biased region" description="Acidic residues" evidence="9">
    <location>
        <begin position="76"/>
        <end position="91"/>
    </location>
</feature>
<dbReference type="PROSITE" id="PS00383">
    <property type="entry name" value="TYR_PHOSPHATASE_1"/>
    <property type="match status" value="1"/>
</dbReference>
<evidence type="ECO:0000256" key="3">
    <source>
        <dbReference type="ARBA" id="ARBA00022490"/>
    </source>
</evidence>
<proteinExistence type="predicted"/>
<keyword evidence="3" id="KW-0963">Cytoplasm</keyword>
<evidence type="ECO:0000313" key="13">
    <source>
        <dbReference type="EMBL" id="KAJ4934833.1"/>
    </source>
</evidence>
<evidence type="ECO:0000259" key="12">
    <source>
        <dbReference type="PROSITE" id="PS50056"/>
    </source>
</evidence>
<dbReference type="InterPro" id="IPR000980">
    <property type="entry name" value="SH2"/>
</dbReference>
<keyword evidence="5" id="KW-0904">Protein phosphatase</keyword>
<feature type="coiled-coil region" evidence="8">
    <location>
        <begin position="617"/>
        <end position="644"/>
    </location>
</feature>
<dbReference type="Proteomes" id="UP001219934">
    <property type="component" value="Unassembled WGS sequence"/>
</dbReference>
<keyword evidence="14" id="KW-1185">Reference proteome</keyword>
<dbReference type="GO" id="GO:0050839">
    <property type="term" value="F:cell adhesion molecule binding"/>
    <property type="evidence" value="ECO:0007669"/>
    <property type="project" value="TreeGrafter"/>
</dbReference>
<feature type="domain" description="SH2" evidence="10">
    <location>
        <begin position="237"/>
        <end position="342"/>
    </location>
</feature>
<accession>A0AAD6B212</accession>
<evidence type="ECO:0000313" key="14">
    <source>
        <dbReference type="Proteomes" id="UP001219934"/>
    </source>
</evidence>
<dbReference type="Gene3D" id="3.90.190.10">
    <property type="entry name" value="Protein tyrosine phosphatase superfamily"/>
    <property type="match status" value="1"/>
</dbReference>
<feature type="region of interest" description="Disordered" evidence="9">
    <location>
        <begin position="1"/>
        <end position="22"/>
    </location>
</feature>
<evidence type="ECO:0000256" key="1">
    <source>
        <dbReference type="ARBA" id="ARBA00004496"/>
    </source>
</evidence>
<dbReference type="InterPro" id="IPR000387">
    <property type="entry name" value="Tyr_Pase_dom"/>
</dbReference>
<dbReference type="GO" id="GO:0070374">
    <property type="term" value="P:positive regulation of ERK1 and ERK2 cascade"/>
    <property type="evidence" value="ECO:0007669"/>
    <property type="project" value="TreeGrafter"/>
</dbReference>
<evidence type="ECO:0000259" key="11">
    <source>
        <dbReference type="PROSITE" id="PS50055"/>
    </source>
</evidence>
<name>A0AAD6B212_9TELE</name>
<dbReference type="PANTHER" id="PTHR46559">
    <property type="entry name" value="TYROSINE-PROTEIN PHOSPHATASE NON-RECEPTOR TYPE 11"/>
    <property type="match status" value="1"/>
</dbReference>
<evidence type="ECO:0000256" key="9">
    <source>
        <dbReference type="SAM" id="MobiDB-lite"/>
    </source>
</evidence>
<dbReference type="InterPro" id="IPR036860">
    <property type="entry name" value="SH2_dom_sf"/>
</dbReference>
<feature type="domain" description="Tyrosine-protein phosphatase" evidence="11">
    <location>
        <begin position="350"/>
        <end position="623"/>
    </location>
</feature>
<feature type="compositionally biased region" description="Polar residues" evidence="9">
    <location>
        <begin position="13"/>
        <end position="22"/>
    </location>
</feature>
<comment type="caution">
    <text evidence="13">The sequence shown here is derived from an EMBL/GenBank/DDBJ whole genome shotgun (WGS) entry which is preliminary data.</text>
</comment>
<dbReference type="InterPro" id="IPR000242">
    <property type="entry name" value="PTP_cat"/>
</dbReference>
<evidence type="ECO:0000259" key="10">
    <source>
        <dbReference type="PROSITE" id="PS50001"/>
    </source>
</evidence>
<feature type="domain" description="SH2" evidence="10">
    <location>
        <begin position="110"/>
        <end position="227"/>
    </location>
</feature>
<dbReference type="EMBL" id="JAPTMU010000012">
    <property type="protein sequence ID" value="KAJ4934833.1"/>
    <property type="molecule type" value="Genomic_DNA"/>
</dbReference>
<dbReference type="Pfam" id="PF00017">
    <property type="entry name" value="SH2"/>
    <property type="match status" value="2"/>
</dbReference>
<feature type="compositionally biased region" description="Low complexity" evidence="9">
    <location>
        <begin position="652"/>
        <end position="672"/>
    </location>
</feature>
<dbReference type="AlphaFoldDB" id="A0AAD6B212"/>
<evidence type="ECO:0000256" key="4">
    <source>
        <dbReference type="ARBA" id="ARBA00022801"/>
    </source>
</evidence>
<dbReference type="GO" id="GO:0004726">
    <property type="term" value="F:non-membrane spanning protein tyrosine phosphatase activity"/>
    <property type="evidence" value="ECO:0007669"/>
    <property type="project" value="TreeGrafter"/>
</dbReference>
<dbReference type="SMART" id="SM00404">
    <property type="entry name" value="PTPc_motif"/>
    <property type="match status" value="1"/>
</dbReference>
<keyword evidence="4" id="KW-0378">Hydrolase</keyword>
<dbReference type="PRINTS" id="PR00401">
    <property type="entry name" value="SH2DOMAIN"/>
</dbReference>
<dbReference type="PROSITE" id="PS50001">
    <property type="entry name" value="SH2"/>
    <property type="match status" value="2"/>
</dbReference>
<evidence type="ECO:0000256" key="8">
    <source>
        <dbReference type="SAM" id="Coils"/>
    </source>
</evidence>